<evidence type="ECO:0000313" key="3">
    <source>
        <dbReference type="EMBL" id="PWA11136.1"/>
    </source>
</evidence>
<dbReference type="Pfam" id="PF02384">
    <property type="entry name" value="N6_Mtase"/>
    <property type="match status" value="1"/>
</dbReference>
<dbReference type="OrthoDB" id="9788159at2"/>
<dbReference type="Pfam" id="PF21106">
    <property type="entry name" value="YtxK_like"/>
    <property type="match status" value="1"/>
</dbReference>
<dbReference type="PANTHER" id="PTHR41313">
    <property type="entry name" value="ADENINE-SPECIFIC METHYLTRANSFERASE"/>
    <property type="match status" value="1"/>
</dbReference>
<dbReference type="InterPro" id="IPR029063">
    <property type="entry name" value="SAM-dependent_MTases_sf"/>
</dbReference>
<dbReference type="GO" id="GO:0008170">
    <property type="term" value="F:N-methyltransferase activity"/>
    <property type="evidence" value="ECO:0007669"/>
    <property type="project" value="InterPro"/>
</dbReference>
<accession>A0A2U1K0V4</accession>
<feature type="domain" description="DNA methylase adenine-specific" evidence="1">
    <location>
        <begin position="96"/>
        <end position="304"/>
    </location>
</feature>
<dbReference type="PIRSF" id="PIRSF026567">
    <property type="entry name" value="Adenine_mtase_bact_prd"/>
    <property type="match status" value="1"/>
</dbReference>
<dbReference type="Proteomes" id="UP000245998">
    <property type="component" value="Unassembled WGS sequence"/>
</dbReference>
<dbReference type="InterPro" id="IPR003356">
    <property type="entry name" value="DNA_methylase_A-5"/>
</dbReference>
<dbReference type="InterPro" id="IPR016843">
    <property type="entry name" value="S-AdoMet-dep_Ade-MeTrfase_prd"/>
</dbReference>
<evidence type="ECO:0000259" key="2">
    <source>
        <dbReference type="Pfam" id="PF21106"/>
    </source>
</evidence>
<dbReference type="InterPro" id="IPR052933">
    <property type="entry name" value="DNA_Protect_Modify"/>
</dbReference>
<dbReference type="AlphaFoldDB" id="A0A2U1K0V4"/>
<feature type="domain" description="YtxK-like N-terminal helical" evidence="2">
    <location>
        <begin position="8"/>
        <end position="85"/>
    </location>
</feature>
<evidence type="ECO:0000259" key="1">
    <source>
        <dbReference type="Pfam" id="PF02384"/>
    </source>
</evidence>
<protein>
    <submittedName>
        <fullName evidence="3">SAM-dependent methyltransferase</fullName>
    </submittedName>
</protein>
<dbReference type="PANTHER" id="PTHR41313:SF1">
    <property type="entry name" value="DNA METHYLASE ADENINE-SPECIFIC DOMAIN-CONTAINING PROTEIN"/>
    <property type="match status" value="1"/>
</dbReference>
<evidence type="ECO:0000313" key="4">
    <source>
        <dbReference type="Proteomes" id="UP000245998"/>
    </source>
</evidence>
<gene>
    <name evidence="3" type="ORF">DCC39_09865</name>
</gene>
<dbReference type="Gene3D" id="1.10.150.470">
    <property type="match status" value="1"/>
</dbReference>
<proteinExistence type="predicted"/>
<organism evidence="3 4">
    <name type="scientific">Pueribacillus theae</name>
    <dbReference type="NCBI Taxonomy" id="2171751"/>
    <lineage>
        <taxon>Bacteria</taxon>
        <taxon>Bacillati</taxon>
        <taxon>Bacillota</taxon>
        <taxon>Bacilli</taxon>
        <taxon>Bacillales</taxon>
        <taxon>Bacillaceae</taxon>
        <taxon>Pueribacillus</taxon>
    </lineage>
</organism>
<keyword evidence="3" id="KW-0489">Methyltransferase</keyword>
<dbReference type="GO" id="GO:0003677">
    <property type="term" value="F:DNA binding"/>
    <property type="evidence" value="ECO:0007669"/>
    <property type="project" value="InterPro"/>
</dbReference>
<keyword evidence="4" id="KW-1185">Reference proteome</keyword>
<name>A0A2U1K0V4_9BACI</name>
<reference evidence="3 4" key="1">
    <citation type="submission" date="2018-04" db="EMBL/GenBank/DDBJ databases">
        <title>Camelliibacillus theae gen. nov., sp. nov., isolated from Pu'er tea.</title>
        <authorList>
            <person name="Niu L."/>
        </authorList>
    </citation>
    <scope>NUCLEOTIDE SEQUENCE [LARGE SCALE GENOMIC DNA]</scope>
    <source>
        <strain evidence="3 4">T8</strain>
    </source>
</reference>
<dbReference type="Gene3D" id="3.40.50.150">
    <property type="entry name" value="Vaccinia Virus protein VP39"/>
    <property type="match status" value="1"/>
</dbReference>
<sequence>MTKSYVEFLFQSIDGSAGILQHELSITYLEAVAETGENIFQKEILQQVSDLSQKKLHNIYGKIQLDRYSKEEIRKAMQLSVLKGMKEALQPRHAMTPDAVSIFIGYLVNKWMGDEKQVAIFDPVVGTGNLLTAILNGMPEETAAFGIEADETLLRLAYVNANLQAHRIELFHGDAVRPLFVDPVDLVVADLPIGYYPNDDIAEGYELKASSGHSFVHHLLIEQSLRYAKEGAVLIFLIPNGLFEQEGAAKLHTFLKEKAVIQGLLQLPLSMFKNEESQKSIFMIRKKSDKIEPPKQVLLASLPSFSDERKLSHAITKINEWFDENVPRKRR</sequence>
<dbReference type="InterPro" id="IPR048375">
    <property type="entry name" value="YtxK-like_N"/>
</dbReference>
<dbReference type="GO" id="GO:0032259">
    <property type="term" value="P:methylation"/>
    <property type="evidence" value="ECO:0007669"/>
    <property type="project" value="UniProtKB-KW"/>
</dbReference>
<dbReference type="SUPFAM" id="SSF53335">
    <property type="entry name" value="S-adenosyl-L-methionine-dependent methyltransferases"/>
    <property type="match status" value="1"/>
</dbReference>
<dbReference type="EMBL" id="QCZG01000018">
    <property type="protein sequence ID" value="PWA11136.1"/>
    <property type="molecule type" value="Genomic_DNA"/>
</dbReference>
<dbReference type="RefSeq" id="WP_116554731.1">
    <property type="nucleotide sequence ID" value="NZ_QCZG01000018.1"/>
</dbReference>
<keyword evidence="3" id="KW-0808">Transferase</keyword>
<comment type="caution">
    <text evidence="3">The sequence shown here is derived from an EMBL/GenBank/DDBJ whole genome shotgun (WGS) entry which is preliminary data.</text>
</comment>